<reference evidence="3" key="1">
    <citation type="submission" date="2016-10" db="EMBL/GenBank/DDBJ databases">
        <authorList>
            <person name="Varghese N."/>
            <person name="Submissions S."/>
        </authorList>
    </citation>
    <scope>NUCLEOTIDE SEQUENCE [LARGE SCALE GENOMIC DNA]</scope>
    <source>
        <strain evidence="3">CGMCC 1.6963</strain>
    </source>
</reference>
<dbReference type="STRING" id="587636.SAMN05216199_0862"/>
<gene>
    <name evidence="2" type="ORF">SAMN05216199_0862</name>
</gene>
<evidence type="ECO:0000256" key="1">
    <source>
        <dbReference type="SAM" id="MobiDB-lite"/>
    </source>
</evidence>
<organism evidence="2 3">
    <name type="scientific">Pedococcus cremeus</name>
    <dbReference type="NCBI Taxonomy" id="587636"/>
    <lineage>
        <taxon>Bacteria</taxon>
        <taxon>Bacillati</taxon>
        <taxon>Actinomycetota</taxon>
        <taxon>Actinomycetes</taxon>
        <taxon>Micrococcales</taxon>
        <taxon>Intrasporangiaceae</taxon>
        <taxon>Pedococcus</taxon>
    </lineage>
</organism>
<keyword evidence="3" id="KW-1185">Reference proteome</keyword>
<protein>
    <submittedName>
        <fullName evidence="2">Uncharacterized protein</fullName>
    </submittedName>
</protein>
<dbReference type="OrthoDB" id="4871415at2"/>
<dbReference type="AlphaFoldDB" id="A0A1H9R506"/>
<evidence type="ECO:0000313" key="3">
    <source>
        <dbReference type="Proteomes" id="UP000199019"/>
    </source>
</evidence>
<sequence>MVVLIVGMLLCVVLALAVVALVAIPARREGREVLTAEGEEIVAMAKERTQDALDKTGEALVATKDKVSESIVNAASKEPATAPEAGSASSAPTATSTSPSSSAATPAGRAAGDTPERRAS</sequence>
<accession>A0A1H9R506</accession>
<dbReference type="RefSeq" id="WP_091755616.1">
    <property type="nucleotide sequence ID" value="NZ_FOHB01000001.1"/>
</dbReference>
<dbReference type="EMBL" id="FOHB01000001">
    <property type="protein sequence ID" value="SER67806.1"/>
    <property type="molecule type" value="Genomic_DNA"/>
</dbReference>
<feature type="compositionally biased region" description="Low complexity" evidence="1">
    <location>
        <begin position="79"/>
        <end position="113"/>
    </location>
</feature>
<name>A0A1H9R506_9MICO</name>
<proteinExistence type="predicted"/>
<dbReference type="Proteomes" id="UP000199019">
    <property type="component" value="Unassembled WGS sequence"/>
</dbReference>
<feature type="region of interest" description="Disordered" evidence="1">
    <location>
        <begin position="72"/>
        <end position="120"/>
    </location>
</feature>
<evidence type="ECO:0000313" key="2">
    <source>
        <dbReference type="EMBL" id="SER67806.1"/>
    </source>
</evidence>